<dbReference type="RefSeq" id="WP_295325152.1">
    <property type="nucleotide sequence ID" value="NZ_LT598653.1"/>
</dbReference>
<sequence length="237" mass="26236">MFSVIFELDPKAGQLDAYPGSAEELGGALAETPGFVDNIRYRSLTREGRLLSLSSWRDEKSLVRWRTDPHHQDAEVKGRAEILSDYHLRVGQFTYDTQLPEGCELLEQRLDQTEAADGTAITLIDASQSPEWTGARNPQELATYLGFDHNSHGDCISWDVLEAIATPGAILLFVLWKDQASAMTFAQSAIVPDDARVRAIRVVRDYSMFDRREAPQFFPDATGPVRGSGPPAAGQEP</sequence>
<dbReference type="Gene3D" id="3.30.70.100">
    <property type="match status" value="1"/>
</dbReference>
<accession>A0A1Y5PQK8</accession>
<protein>
    <recommendedName>
        <fullName evidence="2">ABM domain-containing protein</fullName>
    </recommendedName>
</protein>
<name>A0A1Y5PQK8_9SPHN</name>
<gene>
    <name evidence="3" type="ORF">SPPYR_1202</name>
</gene>
<evidence type="ECO:0000313" key="3">
    <source>
        <dbReference type="EMBL" id="SBV32322.1"/>
    </source>
</evidence>
<dbReference type="SUPFAM" id="SSF54909">
    <property type="entry name" value="Dimeric alpha+beta barrel"/>
    <property type="match status" value="1"/>
</dbReference>
<dbReference type="InterPro" id="IPR007138">
    <property type="entry name" value="ABM_dom"/>
</dbReference>
<dbReference type="Pfam" id="PF03992">
    <property type="entry name" value="ABM"/>
    <property type="match status" value="1"/>
</dbReference>
<evidence type="ECO:0000259" key="2">
    <source>
        <dbReference type="PROSITE" id="PS51725"/>
    </source>
</evidence>
<dbReference type="PANTHER" id="PTHR37811">
    <property type="entry name" value="BLL5343 PROTEIN"/>
    <property type="match status" value="1"/>
</dbReference>
<feature type="domain" description="ABM" evidence="2">
    <location>
        <begin position="2"/>
        <end position="93"/>
    </location>
</feature>
<organism evidence="3">
    <name type="scientific">uncultured Sphingopyxis sp</name>
    <dbReference type="NCBI Taxonomy" id="310581"/>
    <lineage>
        <taxon>Bacteria</taxon>
        <taxon>Pseudomonadati</taxon>
        <taxon>Pseudomonadota</taxon>
        <taxon>Alphaproteobacteria</taxon>
        <taxon>Sphingomonadales</taxon>
        <taxon>Sphingomonadaceae</taxon>
        <taxon>Sphingopyxis</taxon>
        <taxon>environmental samples</taxon>
    </lineage>
</organism>
<dbReference type="PROSITE" id="PS51725">
    <property type="entry name" value="ABM"/>
    <property type="match status" value="1"/>
</dbReference>
<evidence type="ECO:0000256" key="1">
    <source>
        <dbReference type="SAM" id="MobiDB-lite"/>
    </source>
</evidence>
<dbReference type="EMBL" id="LT598653">
    <property type="protein sequence ID" value="SBV32322.1"/>
    <property type="molecule type" value="Genomic_DNA"/>
</dbReference>
<dbReference type="InterPro" id="IPR052936">
    <property type="entry name" value="Jasmonate_Hydroxylase-like"/>
</dbReference>
<dbReference type="PANTHER" id="PTHR37811:SF2">
    <property type="entry name" value="ABM DOMAIN-CONTAINING PROTEIN"/>
    <property type="match status" value="1"/>
</dbReference>
<reference evidence="3" key="1">
    <citation type="submission" date="2016-03" db="EMBL/GenBank/DDBJ databases">
        <authorList>
            <person name="Ploux O."/>
        </authorList>
    </citation>
    <scope>NUCLEOTIDE SEQUENCE</scope>
    <source>
        <strain evidence="3">UC10</strain>
    </source>
</reference>
<proteinExistence type="predicted"/>
<dbReference type="AlphaFoldDB" id="A0A1Y5PQK8"/>
<dbReference type="InterPro" id="IPR011008">
    <property type="entry name" value="Dimeric_a/b-barrel"/>
</dbReference>
<dbReference type="KEGG" id="sphu:SPPYR_1202"/>
<feature type="region of interest" description="Disordered" evidence="1">
    <location>
        <begin position="217"/>
        <end position="237"/>
    </location>
</feature>